<dbReference type="InterPro" id="IPR051449">
    <property type="entry name" value="ABC-2_transporter_component"/>
</dbReference>
<organism evidence="11 12">
    <name type="scientific">Corynebacterium pyruviciproducens ATCC BAA-1742</name>
    <dbReference type="NCBI Taxonomy" id="1125779"/>
    <lineage>
        <taxon>Bacteria</taxon>
        <taxon>Bacillati</taxon>
        <taxon>Actinomycetota</taxon>
        <taxon>Actinomycetes</taxon>
        <taxon>Mycobacteriales</taxon>
        <taxon>Corynebacteriaceae</taxon>
        <taxon>Corynebacterium</taxon>
    </lineage>
</organism>
<evidence type="ECO:0000256" key="1">
    <source>
        <dbReference type="ARBA" id="ARBA00004651"/>
    </source>
</evidence>
<gene>
    <name evidence="11" type="ORF">HMPREF1219_00231</name>
</gene>
<keyword evidence="7 9" id="KW-0472">Membrane</keyword>
<feature type="transmembrane region" description="Helical" evidence="9">
    <location>
        <begin position="59"/>
        <end position="78"/>
    </location>
</feature>
<dbReference type="GO" id="GO:0046677">
    <property type="term" value="P:response to antibiotic"/>
    <property type="evidence" value="ECO:0007669"/>
    <property type="project" value="UniProtKB-KW"/>
</dbReference>
<keyword evidence="8" id="KW-0046">Antibiotic resistance</keyword>
<sequence length="249" mass="26244">MRATLATIIRITGQLRHDPRTVALILVVPALLITLHYYVFVDLPVPPGGTPVFDRLGPIMVVVLPMVLMFIVTSVVMLRERTTGTLERVFTTPATTLSLVSAYAIVFGVLALIQSCILTGLVLYPFGATIAGSALVLLLLSFLCALIGIACGLLASAFAQNELQAVQFMPVFVAPQLFLCGLFVPVEHIPAVLEACAHVLPMTWAVDVVVEVLGSDSLGSGSGVRLAGLAAVALAALVLAPVTMRRATD</sequence>
<comment type="caution">
    <text evidence="11">The sequence shown here is derived from an EMBL/GenBank/DDBJ whole genome shotgun (WGS) entry which is preliminary data.</text>
</comment>
<evidence type="ECO:0000256" key="7">
    <source>
        <dbReference type="ARBA" id="ARBA00023136"/>
    </source>
</evidence>
<evidence type="ECO:0000313" key="11">
    <source>
        <dbReference type="EMBL" id="EPD70936.1"/>
    </source>
</evidence>
<comment type="subcellular location">
    <subcellularLocation>
        <location evidence="1 9">Cell membrane</location>
        <topology evidence="1 9">Multi-pass membrane protein</topology>
    </subcellularLocation>
</comment>
<dbReference type="RefSeq" id="WP_016457155.1">
    <property type="nucleotide sequence ID" value="NZ_KE150446.1"/>
</dbReference>
<keyword evidence="4 9" id="KW-1003">Cell membrane</keyword>
<dbReference type="AlphaFoldDB" id="S2Z3D3"/>
<feature type="transmembrane region" description="Helical" evidence="9">
    <location>
        <begin position="226"/>
        <end position="244"/>
    </location>
</feature>
<dbReference type="PIRSF" id="PIRSF006648">
    <property type="entry name" value="DrrB"/>
    <property type="match status" value="1"/>
</dbReference>
<dbReference type="Pfam" id="PF01061">
    <property type="entry name" value="ABC2_membrane"/>
    <property type="match status" value="1"/>
</dbReference>
<keyword evidence="5 9" id="KW-0812">Transmembrane</keyword>
<dbReference type="PROSITE" id="PS51012">
    <property type="entry name" value="ABC_TM2"/>
    <property type="match status" value="1"/>
</dbReference>
<evidence type="ECO:0000256" key="2">
    <source>
        <dbReference type="ARBA" id="ARBA00007783"/>
    </source>
</evidence>
<feature type="transmembrane region" description="Helical" evidence="9">
    <location>
        <begin position="21"/>
        <end position="39"/>
    </location>
</feature>
<dbReference type="InterPro" id="IPR047817">
    <property type="entry name" value="ABC2_TM_bact-type"/>
</dbReference>
<reference evidence="11 12" key="1">
    <citation type="submission" date="2013-05" db="EMBL/GenBank/DDBJ databases">
        <title>The Genome Sequence of Corynebacterium pyruviciproducens 1773O (ATCC BAA-1742).</title>
        <authorList>
            <consortium name="The Broad Institute Genomics Platform"/>
            <person name="Earl A."/>
            <person name="Ward D."/>
            <person name="Feldgarden M."/>
            <person name="Gevers D."/>
            <person name="Tong J."/>
            <person name="Walker B."/>
            <person name="Young S."/>
            <person name="Zeng Q."/>
            <person name="Gargeya S."/>
            <person name="Fitzgerald M."/>
            <person name="Haas B."/>
            <person name="Abouelleil A."/>
            <person name="Allen A.W."/>
            <person name="Alvarado L."/>
            <person name="Arachchi H.M."/>
            <person name="Berlin A.M."/>
            <person name="Chapman S.B."/>
            <person name="Gainer-Dewar J."/>
            <person name="Goldberg J."/>
            <person name="Griggs A."/>
            <person name="Gujja S."/>
            <person name="Hansen M."/>
            <person name="Howarth C."/>
            <person name="Imamovic A."/>
            <person name="Ireland A."/>
            <person name="Larimer J."/>
            <person name="McCowan C."/>
            <person name="Murphy C."/>
            <person name="Pearson M."/>
            <person name="Poon T.W."/>
            <person name="Priest M."/>
            <person name="Roberts A."/>
            <person name="Saif S."/>
            <person name="Shea T."/>
            <person name="Sisk P."/>
            <person name="Sykes S."/>
            <person name="Wortman J."/>
            <person name="Nusbaum C."/>
            <person name="Birren B."/>
        </authorList>
    </citation>
    <scope>NUCLEOTIDE SEQUENCE [LARGE SCALE GENOMIC DNA]</scope>
    <source>
        <strain evidence="11 12">ATCC BAA-1742</strain>
    </source>
</reference>
<dbReference type="InterPro" id="IPR000412">
    <property type="entry name" value="ABC_2_transport"/>
</dbReference>
<dbReference type="EMBL" id="ATBY01000002">
    <property type="protein sequence ID" value="EPD70936.1"/>
    <property type="molecule type" value="Genomic_DNA"/>
</dbReference>
<dbReference type="PATRIC" id="fig|1125779.3.peg.220"/>
<dbReference type="GO" id="GO:0043190">
    <property type="term" value="C:ATP-binding cassette (ABC) transporter complex"/>
    <property type="evidence" value="ECO:0007669"/>
    <property type="project" value="InterPro"/>
</dbReference>
<name>S2Z3D3_9CORY</name>
<dbReference type="PANTHER" id="PTHR30294">
    <property type="entry name" value="MEMBRANE COMPONENT OF ABC TRANSPORTER YHHJ-RELATED"/>
    <property type="match status" value="1"/>
</dbReference>
<dbReference type="PANTHER" id="PTHR30294:SF38">
    <property type="entry name" value="TRANSPORT PERMEASE PROTEIN"/>
    <property type="match status" value="1"/>
</dbReference>
<evidence type="ECO:0000256" key="6">
    <source>
        <dbReference type="ARBA" id="ARBA00022989"/>
    </source>
</evidence>
<evidence type="ECO:0000256" key="3">
    <source>
        <dbReference type="ARBA" id="ARBA00022448"/>
    </source>
</evidence>
<comment type="similarity">
    <text evidence="2 9">Belongs to the ABC-2 integral membrane protein family.</text>
</comment>
<dbReference type="eggNOG" id="COG0842">
    <property type="taxonomic scope" value="Bacteria"/>
</dbReference>
<dbReference type="InterPro" id="IPR013525">
    <property type="entry name" value="ABC2_TM"/>
</dbReference>
<keyword evidence="6 9" id="KW-1133">Transmembrane helix</keyword>
<evidence type="ECO:0000256" key="4">
    <source>
        <dbReference type="ARBA" id="ARBA00022475"/>
    </source>
</evidence>
<proteinExistence type="inferred from homology"/>
<feature type="transmembrane region" description="Helical" evidence="9">
    <location>
        <begin position="99"/>
        <end position="124"/>
    </location>
</feature>
<keyword evidence="3 9" id="KW-0813">Transport</keyword>
<keyword evidence="12" id="KW-1185">Reference proteome</keyword>
<feature type="transmembrane region" description="Helical" evidence="9">
    <location>
        <begin position="165"/>
        <end position="184"/>
    </location>
</feature>
<dbReference type="Proteomes" id="UP000014408">
    <property type="component" value="Unassembled WGS sequence"/>
</dbReference>
<evidence type="ECO:0000313" key="12">
    <source>
        <dbReference type="Proteomes" id="UP000014408"/>
    </source>
</evidence>
<evidence type="ECO:0000256" key="8">
    <source>
        <dbReference type="ARBA" id="ARBA00023251"/>
    </source>
</evidence>
<accession>S2Z3D3</accession>
<evidence type="ECO:0000259" key="10">
    <source>
        <dbReference type="PROSITE" id="PS51012"/>
    </source>
</evidence>
<evidence type="ECO:0000256" key="5">
    <source>
        <dbReference type="ARBA" id="ARBA00022692"/>
    </source>
</evidence>
<dbReference type="GO" id="GO:0140359">
    <property type="term" value="F:ABC-type transporter activity"/>
    <property type="evidence" value="ECO:0007669"/>
    <property type="project" value="InterPro"/>
</dbReference>
<feature type="domain" description="ABC transmembrane type-2" evidence="10">
    <location>
        <begin position="20"/>
        <end position="247"/>
    </location>
</feature>
<feature type="transmembrane region" description="Helical" evidence="9">
    <location>
        <begin position="130"/>
        <end position="158"/>
    </location>
</feature>
<evidence type="ECO:0000256" key="9">
    <source>
        <dbReference type="RuleBase" id="RU361157"/>
    </source>
</evidence>
<dbReference type="HOGENOM" id="CLU_039483_7_1_11"/>
<protein>
    <recommendedName>
        <fullName evidence="9">Transport permease protein</fullName>
    </recommendedName>
</protein>
<dbReference type="STRING" id="1125779.HMPREF1219_00231"/>